<evidence type="ECO:0000256" key="1">
    <source>
        <dbReference type="ARBA" id="ARBA00022741"/>
    </source>
</evidence>
<dbReference type="RefSeq" id="WP_114378114.1">
    <property type="nucleotide sequence ID" value="NZ_QPJD01000001.1"/>
</dbReference>
<dbReference type="SMART" id="SM00797">
    <property type="entry name" value="AHS2"/>
    <property type="match status" value="1"/>
</dbReference>
<name>A0A368W793_9BACL</name>
<dbReference type="GO" id="GO:0005524">
    <property type="term" value="F:ATP binding"/>
    <property type="evidence" value="ECO:0007669"/>
    <property type="project" value="UniProtKB-KW"/>
</dbReference>
<dbReference type="PANTHER" id="PTHR43309">
    <property type="entry name" value="5-OXOPROLINASE SUBUNIT C"/>
    <property type="match status" value="1"/>
</dbReference>
<feature type="domain" description="Carboxyltransferase" evidence="4">
    <location>
        <begin position="27"/>
        <end position="324"/>
    </location>
</feature>
<dbReference type="Proteomes" id="UP000252415">
    <property type="component" value="Unassembled WGS sequence"/>
</dbReference>
<evidence type="ECO:0000256" key="2">
    <source>
        <dbReference type="ARBA" id="ARBA00022801"/>
    </source>
</evidence>
<dbReference type="PANTHER" id="PTHR43309:SF5">
    <property type="entry name" value="5-OXOPROLINASE SUBUNIT C"/>
    <property type="match status" value="1"/>
</dbReference>
<dbReference type="NCBIfam" id="TIGR00724">
    <property type="entry name" value="urea_amlyse_rel"/>
    <property type="match status" value="1"/>
</dbReference>
<protein>
    <submittedName>
        <fullName evidence="5">Antagonist of KipI</fullName>
    </submittedName>
</protein>
<sequence>MSSYRIKVLRPGLLTTVQDLGRYGFQKYGVVAGGVMDTGAARTANWLVGNADREAVLEITLTGTELVIESEMVIAVCGGDMSVTIDGQAMPLWRPVLIRAGAVVKFSAYRSGCRSYLAAAGGFDVPEVMGSRSTYLRGSIGGFEGRAMKAGDVLAVKQPSLLSARIHAALSAGFEGGFSASNWHASHFAIAENLAEPIIRAIPGTHFDLFTPGSQEDLFNQTFRIGVQSDRMGCRLEGTQKLQLSSPAEMLSEAVANGTVQVPPDGNPIVLLADRQTTGGYPRIAQVATVDIPVFAQLKPGDRFRFEAVTQQEAERLYLDGERDMQLLKAAISYKFGARHT</sequence>
<keyword evidence="2" id="KW-0378">Hydrolase</keyword>
<dbReference type="Pfam" id="PF02626">
    <property type="entry name" value="CT_A_B"/>
    <property type="match status" value="1"/>
</dbReference>
<proteinExistence type="predicted"/>
<accession>A0A368W793</accession>
<comment type="caution">
    <text evidence="5">The sequence shown here is derived from an EMBL/GenBank/DDBJ whole genome shotgun (WGS) entry which is preliminary data.</text>
</comment>
<keyword evidence="6" id="KW-1185">Reference proteome</keyword>
<dbReference type="InterPro" id="IPR052708">
    <property type="entry name" value="PxpC"/>
</dbReference>
<dbReference type="OrthoDB" id="9782422at2"/>
<keyword evidence="3" id="KW-0067">ATP-binding</keyword>
<evidence type="ECO:0000313" key="5">
    <source>
        <dbReference type="EMBL" id="RCW51870.1"/>
    </source>
</evidence>
<organism evidence="5 6">
    <name type="scientific">Paenibacillus prosopidis</name>
    <dbReference type="NCBI Taxonomy" id="630520"/>
    <lineage>
        <taxon>Bacteria</taxon>
        <taxon>Bacillati</taxon>
        <taxon>Bacillota</taxon>
        <taxon>Bacilli</taxon>
        <taxon>Bacillales</taxon>
        <taxon>Paenibacillaceae</taxon>
        <taxon>Paenibacillus</taxon>
    </lineage>
</organism>
<dbReference type="EMBL" id="QPJD01000001">
    <property type="protein sequence ID" value="RCW51870.1"/>
    <property type="molecule type" value="Genomic_DNA"/>
</dbReference>
<reference evidence="5 6" key="1">
    <citation type="submission" date="2018-07" db="EMBL/GenBank/DDBJ databases">
        <title>Genomic Encyclopedia of Type Strains, Phase III (KMG-III): the genomes of soil and plant-associated and newly described type strains.</title>
        <authorList>
            <person name="Whitman W."/>
        </authorList>
    </citation>
    <scope>NUCLEOTIDE SEQUENCE [LARGE SCALE GENOMIC DNA]</scope>
    <source>
        <strain evidence="5 6">CECT 7506</strain>
    </source>
</reference>
<evidence type="ECO:0000259" key="4">
    <source>
        <dbReference type="SMART" id="SM00797"/>
    </source>
</evidence>
<dbReference type="InterPro" id="IPR029000">
    <property type="entry name" value="Cyclophilin-like_dom_sf"/>
</dbReference>
<dbReference type="AlphaFoldDB" id="A0A368W793"/>
<dbReference type="Gene3D" id="2.40.100.10">
    <property type="entry name" value="Cyclophilin-like"/>
    <property type="match status" value="1"/>
</dbReference>
<dbReference type="InterPro" id="IPR003778">
    <property type="entry name" value="CT_A_B"/>
</dbReference>
<evidence type="ECO:0000256" key="3">
    <source>
        <dbReference type="ARBA" id="ARBA00022840"/>
    </source>
</evidence>
<gene>
    <name evidence="5" type="ORF">DFP97_101214</name>
</gene>
<keyword evidence="1" id="KW-0547">Nucleotide-binding</keyword>
<evidence type="ECO:0000313" key="6">
    <source>
        <dbReference type="Proteomes" id="UP000252415"/>
    </source>
</evidence>
<dbReference type="SUPFAM" id="SSF50891">
    <property type="entry name" value="Cyclophilin-like"/>
    <property type="match status" value="1"/>
</dbReference>
<dbReference type="GO" id="GO:0016787">
    <property type="term" value="F:hydrolase activity"/>
    <property type="evidence" value="ECO:0007669"/>
    <property type="project" value="UniProtKB-KW"/>
</dbReference>